<accession>A0A1G6WII9</accession>
<proteinExistence type="predicted"/>
<sequence length="141" mass="16316">MEVIYENLEEVFGIFNENFQYIFNSMYLNGVYNKMGLSFIAITLFVFAGFYFFYKNPYAKFFPHWVGFLLISGALSVVVTIAIAREGLAEYLLDSDPEVVDFANKMISFYTMMNLCLALIFGFLISFVLRLKSKVQPHLPF</sequence>
<feature type="transmembrane region" description="Helical" evidence="1">
    <location>
        <begin position="66"/>
        <end position="87"/>
    </location>
</feature>
<reference evidence="3" key="1">
    <citation type="submission" date="2016-10" db="EMBL/GenBank/DDBJ databases">
        <authorList>
            <person name="Varghese N."/>
            <person name="Submissions S."/>
        </authorList>
    </citation>
    <scope>NUCLEOTIDE SEQUENCE [LARGE SCALE GENOMIC DNA]</scope>
    <source>
        <strain evidence="3">DSM 23095</strain>
    </source>
</reference>
<dbReference type="EMBL" id="FNAC01000044">
    <property type="protein sequence ID" value="SDD65057.1"/>
    <property type="molecule type" value="Genomic_DNA"/>
</dbReference>
<keyword evidence="1" id="KW-1133">Transmembrane helix</keyword>
<feature type="transmembrane region" description="Helical" evidence="1">
    <location>
        <begin position="35"/>
        <end position="54"/>
    </location>
</feature>
<name>A0A1G6WII9_9BACT</name>
<evidence type="ECO:0000256" key="1">
    <source>
        <dbReference type="SAM" id="Phobius"/>
    </source>
</evidence>
<evidence type="ECO:0000313" key="2">
    <source>
        <dbReference type="EMBL" id="SDD65057.1"/>
    </source>
</evidence>
<keyword evidence="1" id="KW-0472">Membrane</keyword>
<dbReference type="RefSeq" id="WP_087940936.1">
    <property type="nucleotide sequence ID" value="NZ_FNAC01000044.1"/>
</dbReference>
<keyword evidence="3" id="KW-1185">Reference proteome</keyword>
<dbReference type="AlphaFoldDB" id="A0A1G6WII9"/>
<evidence type="ECO:0000313" key="3">
    <source>
        <dbReference type="Proteomes" id="UP000199060"/>
    </source>
</evidence>
<protein>
    <submittedName>
        <fullName evidence="2">Uncharacterized protein</fullName>
    </submittedName>
</protein>
<keyword evidence="1" id="KW-0812">Transmembrane</keyword>
<gene>
    <name evidence="2" type="ORF">SAMN04488104_104418</name>
</gene>
<organism evidence="2 3">
    <name type="scientific">Algoriphagus faecimaris</name>
    <dbReference type="NCBI Taxonomy" id="686796"/>
    <lineage>
        <taxon>Bacteria</taxon>
        <taxon>Pseudomonadati</taxon>
        <taxon>Bacteroidota</taxon>
        <taxon>Cytophagia</taxon>
        <taxon>Cytophagales</taxon>
        <taxon>Cyclobacteriaceae</taxon>
        <taxon>Algoriphagus</taxon>
    </lineage>
</organism>
<dbReference type="STRING" id="686796.SAMN04488104_104418"/>
<dbReference type="Proteomes" id="UP000199060">
    <property type="component" value="Unassembled WGS sequence"/>
</dbReference>
<feature type="transmembrane region" description="Helical" evidence="1">
    <location>
        <begin position="107"/>
        <end position="129"/>
    </location>
</feature>